<keyword evidence="2" id="KW-1185">Reference proteome</keyword>
<protein>
    <submittedName>
        <fullName evidence="1">Uncharacterized protein</fullName>
    </submittedName>
</protein>
<evidence type="ECO:0000313" key="1">
    <source>
        <dbReference type="EMBL" id="KAH6941162.1"/>
    </source>
</evidence>
<gene>
    <name evidence="1" type="ORF">HPB50_014461</name>
</gene>
<comment type="caution">
    <text evidence="1">The sequence shown here is derived from an EMBL/GenBank/DDBJ whole genome shotgun (WGS) entry which is preliminary data.</text>
</comment>
<proteinExistence type="predicted"/>
<evidence type="ECO:0000313" key="2">
    <source>
        <dbReference type="Proteomes" id="UP000821845"/>
    </source>
</evidence>
<sequence>MNQDREEPTYGTTPKDQSSLKQEAADSNLGNQDDSRTGLIAARPVASGGFSTSSVSEEFFKELKHIGKSFEQSGAQTKMLEDDLNDNGGDKAAEVAPSSGDKGTKEESNRLLKFQITAPQAPAAENRCTAGHGRCGCRRKECRNKRAAGKRHLDGHCSSKSRSSSRHPRRHRSASSAVDRRERRGEACSEVHKHPEGAPVTHRRQRHHHYRHQRRMRDGDFSGNGAQSPPTSPRRHRHCCRSSGASDCCCFRPSTKRASGGDHHRTERKYDRDEAENGTQHSCSKRSGRKDHTIEDNGSRKRADGRCEDVFSRYRTSYRSAETNSSTSSSSSSEDERGEQVAVTSRKCEGDGLRTLTFTQTRESSTHLHHRREGRGSGGRDRSRSGSRRRCVDVPVESTVEKHVLELNFPPSPLMRSISNLLELHCPCEDNVENKEAENKDEDDEEEKVDVNAERFVHRMKPGQTCELQGDSQVILVSLPEPHKLTVEHVIRSSSCLAEPERCKSRHLDGPKRGRAERQCDREIRNRDKNEDHCGGTVAEAPRIRRKHSYVRHTRRLKGNKSCQVDSAPPMTALPYSSSSSDSSEEDNVNDVKYSTEKGTEEVVVRPTIVKNSRRNRDRDELAGNGSSRQRELRLTIPKVKAGGHDRNISRKRSSGQRKTKRSSKARGRPPCTAS</sequence>
<dbReference type="EMBL" id="CM023491">
    <property type="protein sequence ID" value="KAH6941162.1"/>
    <property type="molecule type" value="Genomic_DNA"/>
</dbReference>
<accession>A0ACB7T0Y6</accession>
<dbReference type="Proteomes" id="UP000821845">
    <property type="component" value="Chromosome 11"/>
</dbReference>
<organism evidence="1 2">
    <name type="scientific">Hyalomma asiaticum</name>
    <name type="common">Tick</name>
    <dbReference type="NCBI Taxonomy" id="266040"/>
    <lineage>
        <taxon>Eukaryota</taxon>
        <taxon>Metazoa</taxon>
        <taxon>Ecdysozoa</taxon>
        <taxon>Arthropoda</taxon>
        <taxon>Chelicerata</taxon>
        <taxon>Arachnida</taxon>
        <taxon>Acari</taxon>
        <taxon>Parasitiformes</taxon>
        <taxon>Ixodida</taxon>
        <taxon>Ixodoidea</taxon>
        <taxon>Ixodidae</taxon>
        <taxon>Hyalomminae</taxon>
        <taxon>Hyalomma</taxon>
    </lineage>
</organism>
<reference evidence="1" key="1">
    <citation type="submission" date="2020-05" db="EMBL/GenBank/DDBJ databases">
        <title>Large-scale comparative analyses of tick genomes elucidate their genetic diversity and vector capacities.</title>
        <authorList>
            <person name="Jia N."/>
            <person name="Wang J."/>
            <person name="Shi W."/>
            <person name="Du L."/>
            <person name="Sun Y."/>
            <person name="Zhan W."/>
            <person name="Jiang J."/>
            <person name="Wang Q."/>
            <person name="Zhang B."/>
            <person name="Ji P."/>
            <person name="Sakyi L.B."/>
            <person name="Cui X."/>
            <person name="Yuan T."/>
            <person name="Jiang B."/>
            <person name="Yang W."/>
            <person name="Lam T.T.-Y."/>
            <person name="Chang Q."/>
            <person name="Ding S."/>
            <person name="Wang X."/>
            <person name="Zhu J."/>
            <person name="Ruan X."/>
            <person name="Zhao L."/>
            <person name="Wei J."/>
            <person name="Que T."/>
            <person name="Du C."/>
            <person name="Cheng J."/>
            <person name="Dai P."/>
            <person name="Han X."/>
            <person name="Huang E."/>
            <person name="Gao Y."/>
            <person name="Liu J."/>
            <person name="Shao H."/>
            <person name="Ye R."/>
            <person name="Li L."/>
            <person name="Wei W."/>
            <person name="Wang X."/>
            <person name="Wang C."/>
            <person name="Yang T."/>
            <person name="Huo Q."/>
            <person name="Li W."/>
            <person name="Guo W."/>
            <person name="Chen H."/>
            <person name="Zhou L."/>
            <person name="Ni X."/>
            <person name="Tian J."/>
            <person name="Zhou Y."/>
            <person name="Sheng Y."/>
            <person name="Liu T."/>
            <person name="Pan Y."/>
            <person name="Xia L."/>
            <person name="Li J."/>
            <person name="Zhao F."/>
            <person name="Cao W."/>
        </authorList>
    </citation>
    <scope>NUCLEOTIDE SEQUENCE</scope>
    <source>
        <strain evidence="1">Hyas-2018</strain>
    </source>
</reference>
<name>A0ACB7T0Y6_HYAAI</name>